<dbReference type="SUPFAM" id="SSF53032">
    <property type="entry name" value="tRNA-intron endonuclease catalytic domain-like"/>
    <property type="match status" value="2"/>
</dbReference>
<evidence type="ECO:0000256" key="1">
    <source>
        <dbReference type="ARBA" id="ARBA00022694"/>
    </source>
</evidence>
<dbReference type="CDD" id="cd22363">
    <property type="entry name" value="tRNA-intron_lyase_C"/>
    <property type="match status" value="2"/>
</dbReference>
<feature type="domain" description="tRNA intron endonuclease N-terminal" evidence="6">
    <location>
        <begin position="183"/>
        <end position="238"/>
    </location>
</feature>
<dbReference type="PANTHER" id="PTHR21227:SF0">
    <property type="entry name" value="TRNA-SPLICING ENDONUCLEASE SUBUNIT SEN2"/>
    <property type="match status" value="1"/>
</dbReference>
<evidence type="ECO:0000256" key="3">
    <source>
        <dbReference type="ARBA" id="ARBA00024798"/>
    </source>
</evidence>
<dbReference type="InterPro" id="IPR011856">
    <property type="entry name" value="tRNA_endonuc-like_dom_sf"/>
</dbReference>
<dbReference type="Proteomes" id="UP000284763">
    <property type="component" value="Unassembled WGS sequence"/>
</dbReference>
<evidence type="ECO:0000313" key="7">
    <source>
        <dbReference type="EMBL" id="RQD79899.1"/>
    </source>
</evidence>
<dbReference type="GO" id="GO:0003676">
    <property type="term" value="F:nucleic acid binding"/>
    <property type="evidence" value="ECO:0007669"/>
    <property type="project" value="InterPro"/>
</dbReference>
<dbReference type="NCBIfam" id="TIGR00324">
    <property type="entry name" value="endA"/>
    <property type="match status" value="2"/>
</dbReference>
<comment type="caution">
    <text evidence="7">The sequence shown here is derived from an EMBL/GenBank/DDBJ whole genome shotgun (WGS) entry which is preliminary data.</text>
</comment>
<dbReference type="PANTHER" id="PTHR21227">
    <property type="entry name" value="TRNA-SPLICING ENDONUCLEASE SUBUNIT SEN2"/>
    <property type="match status" value="1"/>
</dbReference>
<dbReference type="Pfam" id="PF02778">
    <property type="entry name" value="tRNA_int_endo_N"/>
    <property type="match status" value="2"/>
</dbReference>
<dbReference type="InterPro" id="IPR023516">
    <property type="entry name" value="tRNA_splic_arch_long"/>
</dbReference>
<dbReference type="EC" id="4.6.1.16" evidence="4"/>
<feature type="active site" evidence="4">
    <location>
        <position position="289"/>
    </location>
</feature>
<dbReference type="InterPro" id="IPR006676">
    <property type="entry name" value="tRNA_splic"/>
</dbReference>
<feature type="domain" description="tRNA intron endonuclease N-terminal" evidence="6">
    <location>
        <begin position="1"/>
        <end position="65"/>
    </location>
</feature>
<organism evidence="7 8">
    <name type="scientific">Methanosalsum natronophilum</name>
    <dbReference type="NCBI Taxonomy" id="768733"/>
    <lineage>
        <taxon>Archaea</taxon>
        <taxon>Methanobacteriati</taxon>
        <taxon>Methanobacteriota</taxon>
        <taxon>Stenosarchaea group</taxon>
        <taxon>Methanomicrobia</taxon>
        <taxon>Methanosarcinales</taxon>
        <taxon>Methanosarcinaceae</taxon>
        <taxon>Methanosalsum</taxon>
    </lineage>
</organism>
<dbReference type="Pfam" id="PF01974">
    <property type="entry name" value="tRNA_int_endo"/>
    <property type="match status" value="2"/>
</dbReference>
<feature type="domain" description="tRNA intron endonuclease catalytic" evidence="5">
    <location>
        <begin position="75"/>
        <end position="158"/>
    </location>
</feature>
<dbReference type="Gene3D" id="3.40.1350.10">
    <property type="match status" value="1"/>
</dbReference>
<dbReference type="EMBL" id="QZAB01000590">
    <property type="protein sequence ID" value="RQD79899.1"/>
    <property type="molecule type" value="Genomic_DNA"/>
</dbReference>
<accession>A0A3R7XNT0</accession>
<evidence type="ECO:0000256" key="2">
    <source>
        <dbReference type="ARBA" id="ARBA00023239"/>
    </source>
</evidence>
<reference evidence="7 8" key="1">
    <citation type="submission" date="2018-08" db="EMBL/GenBank/DDBJ databases">
        <title>The metabolism and importance of syntrophic acetate oxidation coupled to methane or sulfide production in haloalkaline environments.</title>
        <authorList>
            <person name="Timmers P.H.A."/>
            <person name="Vavourakis C.D."/>
            <person name="Sorokin D.Y."/>
            <person name="Sinninghe Damste J.S."/>
            <person name="Muyzer G."/>
            <person name="Stams A.J.M."/>
            <person name="Plugge C.M."/>
        </authorList>
    </citation>
    <scope>NUCLEOTIDE SEQUENCE [LARGE SCALE GENOMIC DNA]</scope>
    <source>
        <strain evidence="7">MSAO_Arc3</strain>
    </source>
</reference>
<dbReference type="RefSeq" id="WP_259133053.1">
    <property type="nucleotide sequence ID" value="NZ_JANUCS010000001.1"/>
</dbReference>
<name>A0A3R7XNT0_9EURY</name>
<dbReference type="Gene3D" id="3.40.1350.150">
    <property type="match status" value="1"/>
</dbReference>
<dbReference type="HAMAP" id="MF_01834">
    <property type="entry name" value="EndA_long"/>
    <property type="match status" value="1"/>
</dbReference>
<dbReference type="InterPro" id="IPR036167">
    <property type="entry name" value="tRNA_intron_Endo_cat-like_sf"/>
</dbReference>
<protein>
    <recommendedName>
        <fullName evidence="4">tRNA-splicing endonuclease</fullName>
        <ecNumber evidence="4">4.6.1.16</ecNumber>
    </recommendedName>
    <alternativeName>
        <fullName evidence="4">tRNA-intron endonuclease</fullName>
    </alternativeName>
</protein>
<comment type="function">
    <text evidence="4">Endonuclease that removes tRNA introns. Cleaves pre-tRNA at the 5' and 3' splice sites to release the intron. The products are an intron and two tRNA half-molecules bearing 2',3' cyclic phosphate and 5'-OH termini. Recognizes a pseudosymmetric substrate in which 2 bulged loops of 3 bases are separated by a stem of 4 bp.</text>
</comment>
<comment type="subunit">
    <text evidence="4">Homodimer.</text>
</comment>
<dbReference type="AlphaFoldDB" id="A0A3R7XNT0"/>
<evidence type="ECO:0000259" key="6">
    <source>
        <dbReference type="Pfam" id="PF02778"/>
    </source>
</evidence>
<comment type="similarity">
    <text evidence="4">Belongs to the tRNA-intron endonuclease family. Archaeal long subfamily.</text>
</comment>
<dbReference type="GO" id="GO:0005737">
    <property type="term" value="C:cytoplasm"/>
    <property type="evidence" value="ECO:0007669"/>
    <property type="project" value="TreeGrafter"/>
</dbReference>
<dbReference type="GO" id="GO:0006388">
    <property type="term" value="P:tRNA splicing, via endonucleolytic cleavage and ligation"/>
    <property type="evidence" value="ECO:0007669"/>
    <property type="project" value="UniProtKB-UniRule"/>
</dbReference>
<feature type="domain" description="tRNA intron endonuclease catalytic" evidence="5">
    <location>
        <begin position="259"/>
        <end position="338"/>
    </location>
</feature>
<dbReference type="InterPro" id="IPR006678">
    <property type="entry name" value="tRNA_intron_Endonuc_N"/>
</dbReference>
<feature type="active site" evidence="4">
    <location>
        <position position="331"/>
    </location>
</feature>
<proteinExistence type="inferred from homology"/>
<keyword evidence="2 4" id="KW-0456">Lyase</keyword>
<evidence type="ECO:0000259" key="5">
    <source>
        <dbReference type="Pfam" id="PF01974"/>
    </source>
</evidence>
<dbReference type="Gene3D" id="3.40.1170.20">
    <property type="entry name" value="tRNA intron endonuclease, N-terminal domain"/>
    <property type="match status" value="1"/>
</dbReference>
<evidence type="ECO:0000313" key="8">
    <source>
        <dbReference type="Proteomes" id="UP000284763"/>
    </source>
</evidence>
<dbReference type="InterPro" id="IPR006677">
    <property type="entry name" value="tRNA_intron_Endonuc_cat-like"/>
</dbReference>
<dbReference type="SUPFAM" id="SSF55267">
    <property type="entry name" value="tRNA-intron endonuclease N-terminal domain-like"/>
    <property type="match status" value="2"/>
</dbReference>
<dbReference type="InterPro" id="IPR036740">
    <property type="entry name" value="tRNA_intron_Endonuc_N_sf"/>
</dbReference>
<comment type="function">
    <text evidence="3">Endonuclease that removes tRNA introns. Cleaves pre-tRNA at the 5'- and 3'-splice sites to release the intron. The products are an intron and two tRNA half-molecules bearing 2',3' cyclic phosphate and 5'-OH termini. Recognizes a pseudosymmetric substrate in which 2 bulged loops of 3 bases are separated by a stem of 4 bp.</text>
</comment>
<dbReference type="GO" id="GO:0000213">
    <property type="term" value="F:tRNA-intron lyase activity"/>
    <property type="evidence" value="ECO:0007669"/>
    <property type="project" value="UniProtKB-UniRule"/>
</dbReference>
<feature type="active site" evidence="4">
    <location>
        <position position="300"/>
    </location>
</feature>
<evidence type="ECO:0000256" key="4">
    <source>
        <dbReference type="HAMAP-Rule" id="MF_01834"/>
    </source>
</evidence>
<keyword evidence="1 4" id="KW-0819">tRNA processing</keyword>
<sequence length="353" mass="41637">MIGQLVDTKIKLASEAITSIYKTNYFGRPKGDFLELSLVEAAYLVYKNKICIKDETRQLDFNEFFTIASKLQRYFELKYIVYKDLKERGYHLQPSLADFRLYPRGGYPGKSQAKSYIFVSSERELMSLKQLMNNLEMSSNARKQMILAIVDEESDITYYEVKKTHLHGEEKLKKHFTSSNIISTFLEDRVIVWGQENAQYLYNHGFYGNPLDEIRIQLSLIEAAYLLENDLIQVKDRNTNEYMDYVSFKSNAESIEPEFNIKYRVYRDLREKHMVPKTGFKFGTHFRLYRNTCSLENKLHSEYLVHAISLDHIFKLPILSRAVRLANSVRKKMLFAVEYNDSHEYIEVSRIKM</sequence>
<gene>
    <name evidence="4 7" type="primary">endA</name>
    <name evidence="7" type="ORF">D5R95_09265</name>
</gene>
<comment type="catalytic activity">
    <reaction evidence="4">
        <text>pretRNA = a 3'-half-tRNA molecule with a 5'-OH end + a 5'-half-tRNA molecule with a 2',3'-cyclic phosphate end + an intron with a 2',3'-cyclic phosphate and a 5'-hydroxyl terminus.</text>
        <dbReference type="EC" id="4.6.1.16"/>
    </reaction>
</comment>